<keyword evidence="2" id="KW-1185">Reference proteome</keyword>
<name>A0AAD9J9H6_9ANNE</name>
<reference evidence="1" key="1">
    <citation type="journal article" date="2023" name="Mol. Biol. Evol.">
        <title>Third-Generation Sequencing Reveals the Adaptive Role of the Epigenome in Three Deep-Sea Polychaetes.</title>
        <authorList>
            <person name="Perez M."/>
            <person name="Aroh O."/>
            <person name="Sun Y."/>
            <person name="Lan Y."/>
            <person name="Juniper S.K."/>
            <person name="Young C.R."/>
            <person name="Angers B."/>
            <person name="Qian P.Y."/>
        </authorList>
    </citation>
    <scope>NUCLEOTIDE SEQUENCE</scope>
    <source>
        <strain evidence="1">P08H-3</strain>
    </source>
</reference>
<organism evidence="1 2">
    <name type="scientific">Paralvinella palmiformis</name>
    <dbReference type="NCBI Taxonomy" id="53620"/>
    <lineage>
        <taxon>Eukaryota</taxon>
        <taxon>Metazoa</taxon>
        <taxon>Spiralia</taxon>
        <taxon>Lophotrochozoa</taxon>
        <taxon>Annelida</taxon>
        <taxon>Polychaeta</taxon>
        <taxon>Sedentaria</taxon>
        <taxon>Canalipalpata</taxon>
        <taxon>Terebellida</taxon>
        <taxon>Terebelliformia</taxon>
        <taxon>Alvinellidae</taxon>
        <taxon>Paralvinella</taxon>
    </lineage>
</organism>
<protein>
    <submittedName>
        <fullName evidence="1">Uncharacterized protein</fullName>
    </submittedName>
</protein>
<dbReference type="Proteomes" id="UP001208570">
    <property type="component" value="Unassembled WGS sequence"/>
</dbReference>
<accession>A0AAD9J9H6</accession>
<sequence length="175" mass="20315">MAEGFIASRDEIGLKRTSSKTSVPAYPKAKLMYYFKCVCSVLELRNLARFTNYSNFHNLSEEDTDALLKLIVFFSPDELIGKVFFQSDELCVNYNNEFYELEKISHIFGVTDSVLIGGQTKRVVKIMTFKRVWLENNYLEPFRFYAHRLSRIALGLPGYEPPRRIMITSRACLIQ</sequence>
<gene>
    <name evidence="1" type="ORF">LSH36_501g03026</name>
</gene>
<dbReference type="AlphaFoldDB" id="A0AAD9J9H6"/>
<dbReference type="EMBL" id="JAODUP010000501">
    <property type="protein sequence ID" value="KAK2148350.1"/>
    <property type="molecule type" value="Genomic_DNA"/>
</dbReference>
<evidence type="ECO:0000313" key="1">
    <source>
        <dbReference type="EMBL" id="KAK2148350.1"/>
    </source>
</evidence>
<evidence type="ECO:0000313" key="2">
    <source>
        <dbReference type="Proteomes" id="UP001208570"/>
    </source>
</evidence>
<comment type="caution">
    <text evidence="1">The sequence shown here is derived from an EMBL/GenBank/DDBJ whole genome shotgun (WGS) entry which is preliminary data.</text>
</comment>
<proteinExistence type="predicted"/>